<dbReference type="RefSeq" id="WP_143563297.1">
    <property type="nucleotide sequence ID" value="NZ_BMPL01000003.1"/>
</dbReference>
<protein>
    <submittedName>
        <fullName evidence="7">Polysaccharide biosynthesis protein</fullName>
    </submittedName>
</protein>
<keyword evidence="2" id="KW-1003">Cell membrane</keyword>
<dbReference type="GO" id="GO:0005886">
    <property type="term" value="C:plasma membrane"/>
    <property type="evidence" value="ECO:0007669"/>
    <property type="project" value="UniProtKB-SubCell"/>
</dbReference>
<evidence type="ECO:0000313" key="8">
    <source>
        <dbReference type="Proteomes" id="UP000318126"/>
    </source>
</evidence>
<feature type="transmembrane region" description="Helical" evidence="6">
    <location>
        <begin position="156"/>
        <end position="177"/>
    </location>
</feature>
<organism evidence="7 8">
    <name type="scientific">Shewanella hanedai</name>
    <name type="common">Alteromonas hanedai</name>
    <dbReference type="NCBI Taxonomy" id="25"/>
    <lineage>
        <taxon>Bacteria</taxon>
        <taxon>Pseudomonadati</taxon>
        <taxon>Pseudomonadota</taxon>
        <taxon>Gammaproteobacteria</taxon>
        <taxon>Alteromonadales</taxon>
        <taxon>Shewanellaceae</taxon>
        <taxon>Shewanella</taxon>
    </lineage>
</organism>
<proteinExistence type="predicted"/>
<dbReference type="PANTHER" id="PTHR30250:SF26">
    <property type="entry name" value="PSMA PROTEIN"/>
    <property type="match status" value="1"/>
</dbReference>
<keyword evidence="4 6" id="KW-1133">Transmembrane helix</keyword>
<feature type="transmembrane region" description="Helical" evidence="6">
    <location>
        <begin position="374"/>
        <end position="396"/>
    </location>
</feature>
<gene>
    <name evidence="7" type="ORF">FN961_04215</name>
</gene>
<sequence length="511" mass="57339">MSNKKIIKNTLSLYLRQIVIILITLYSVRVVLNELGVEDFGVYSVVVGFVTLLSFLPGSMASATQRFFSFAMGENDVLKLKQTFSVNLILYVVIALIAYTLLQTVGLWYVEVHLKIPDARFSAALDLYHYTSISFVFSIFTAPFIAILIAHEDMHLYALISVVDAALKLAVAISLAYVSYDLLTYYGILLFSISALIAFAYIFICIKKYTECQLRKLHWSNKMLKEILGFTLWTLLGQLSTAFRTQAVTVLVNQMFNPAVVAARTIALSVAGQVAVFSNNLNTGLYPSIIKSYATNQKHEMMSLIFNGSKLTFFLMWFFALPVLLEMETILTLWLKTPPPEAILFTKLAIVESLILAISMPLTTAARAPGRMALYEMILGSIQIAIFFISWWILSLGYSAEWVFYVAIAANALMFKVRILLVNYLIDLPILLYYKNVVGPVLAVLTVSALPSAMLSKNLSSSLYSSAVVILFSFVISTLAMYYLGLDKHWRKKIIIYLSGKFMKNIESIKL</sequence>
<feature type="transmembrane region" description="Helical" evidence="6">
    <location>
        <begin position="402"/>
        <end position="425"/>
    </location>
</feature>
<evidence type="ECO:0000256" key="5">
    <source>
        <dbReference type="ARBA" id="ARBA00023136"/>
    </source>
</evidence>
<evidence type="ECO:0000256" key="3">
    <source>
        <dbReference type="ARBA" id="ARBA00022692"/>
    </source>
</evidence>
<accession>A0A553JTA1</accession>
<feature type="transmembrane region" description="Helical" evidence="6">
    <location>
        <begin position="183"/>
        <end position="206"/>
    </location>
</feature>
<evidence type="ECO:0000256" key="6">
    <source>
        <dbReference type="SAM" id="Phobius"/>
    </source>
</evidence>
<dbReference type="AlphaFoldDB" id="A0A553JTA1"/>
<feature type="transmembrane region" description="Helical" evidence="6">
    <location>
        <begin position="84"/>
        <end position="110"/>
    </location>
</feature>
<feature type="transmembrane region" description="Helical" evidence="6">
    <location>
        <begin position="12"/>
        <end position="28"/>
    </location>
</feature>
<feature type="transmembrane region" description="Helical" evidence="6">
    <location>
        <begin position="462"/>
        <end position="484"/>
    </location>
</feature>
<feature type="transmembrane region" description="Helical" evidence="6">
    <location>
        <begin position="259"/>
        <end position="281"/>
    </location>
</feature>
<evidence type="ECO:0000256" key="1">
    <source>
        <dbReference type="ARBA" id="ARBA00004651"/>
    </source>
</evidence>
<evidence type="ECO:0000256" key="2">
    <source>
        <dbReference type="ARBA" id="ARBA00022475"/>
    </source>
</evidence>
<comment type="subcellular location">
    <subcellularLocation>
        <location evidence="1">Cell membrane</location>
        <topology evidence="1">Multi-pass membrane protein</topology>
    </subcellularLocation>
</comment>
<feature type="transmembrane region" description="Helical" evidence="6">
    <location>
        <begin position="302"/>
        <end position="322"/>
    </location>
</feature>
<dbReference type="Proteomes" id="UP000318126">
    <property type="component" value="Unassembled WGS sequence"/>
</dbReference>
<keyword evidence="8" id="KW-1185">Reference proteome</keyword>
<evidence type="ECO:0000313" key="7">
    <source>
        <dbReference type="EMBL" id="TRY15686.1"/>
    </source>
</evidence>
<feature type="transmembrane region" description="Helical" evidence="6">
    <location>
        <begin position="40"/>
        <end position="63"/>
    </location>
</feature>
<feature type="transmembrane region" description="Helical" evidence="6">
    <location>
        <begin position="227"/>
        <end position="247"/>
    </location>
</feature>
<feature type="transmembrane region" description="Helical" evidence="6">
    <location>
        <begin position="342"/>
        <end position="362"/>
    </location>
</feature>
<feature type="transmembrane region" description="Helical" evidence="6">
    <location>
        <begin position="437"/>
        <end position="456"/>
    </location>
</feature>
<name>A0A553JTA1_SHEHA</name>
<keyword evidence="3 6" id="KW-0812">Transmembrane</keyword>
<keyword evidence="5 6" id="KW-0472">Membrane</keyword>
<dbReference type="EMBL" id="VKGK01000003">
    <property type="protein sequence ID" value="TRY15686.1"/>
    <property type="molecule type" value="Genomic_DNA"/>
</dbReference>
<reference evidence="8" key="1">
    <citation type="submission" date="2019-07" db="EMBL/GenBank/DDBJ databases">
        <title>Shewanella sp. YLB-08 draft genomic sequence.</title>
        <authorList>
            <person name="Yu L."/>
        </authorList>
    </citation>
    <scope>NUCLEOTIDE SEQUENCE [LARGE SCALE GENOMIC DNA]</scope>
    <source>
        <strain evidence="8">JCM 20706</strain>
    </source>
</reference>
<feature type="transmembrane region" description="Helical" evidence="6">
    <location>
        <begin position="130"/>
        <end position="149"/>
    </location>
</feature>
<dbReference type="OrthoDB" id="5365632at2"/>
<dbReference type="InterPro" id="IPR050833">
    <property type="entry name" value="Poly_Biosynth_Transport"/>
</dbReference>
<dbReference type="PANTHER" id="PTHR30250">
    <property type="entry name" value="PST FAMILY PREDICTED COLANIC ACID TRANSPORTER"/>
    <property type="match status" value="1"/>
</dbReference>
<evidence type="ECO:0000256" key="4">
    <source>
        <dbReference type="ARBA" id="ARBA00022989"/>
    </source>
</evidence>
<comment type="caution">
    <text evidence="7">The sequence shown here is derived from an EMBL/GenBank/DDBJ whole genome shotgun (WGS) entry which is preliminary data.</text>
</comment>